<organism evidence="2 3">
    <name type="scientific">Denitrobaculum tricleocarpae</name>
    <dbReference type="NCBI Taxonomy" id="2591009"/>
    <lineage>
        <taxon>Bacteria</taxon>
        <taxon>Pseudomonadati</taxon>
        <taxon>Pseudomonadota</taxon>
        <taxon>Alphaproteobacteria</taxon>
        <taxon>Rhodospirillales</taxon>
        <taxon>Rhodospirillaceae</taxon>
        <taxon>Denitrobaculum</taxon>
    </lineage>
</organism>
<dbReference type="Pfam" id="PF13449">
    <property type="entry name" value="Phytase-like"/>
    <property type="match status" value="1"/>
</dbReference>
<comment type="caution">
    <text evidence="2">The sequence shown here is derived from an EMBL/GenBank/DDBJ whole genome shotgun (WGS) entry which is preliminary data.</text>
</comment>
<dbReference type="EMBL" id="VHSH01000011">
    <property type="protein sequence ID" value="TQV73295.1"/>
    <property type="molecule type" value="Genomic_DNA"/>
</dbReference>
<reference evidence="2 3" key="1">
    <citation type="submission" date="2019-06" db="EMBL/GenBank/DDBJ databases">
        <title>Whole genome sequence for Rhodospirillaceae sp. R148.</title>
        <authorList>
            <person name="Wang G."/>
        </authorList>
    </citation>
    <scope>NUCLEOTIDE SEQUENCE [LARGE SCALE GENOMIC DNA]</scope>
    <source>
        <strain evidence="2 3">R148</strain>
    </source>
</reference>
<feature type="domain" description="Phytase-like" evidence="1">
    <location>
        <begin position="77"/>
        <end position="333"/>
    </location>
</feature>
<proteinExistence type="predicted"/>
<gene>
    <name evidence="2" type="ORF">FKG95_25075</name>
</gene>
<dbReference type="SUPFAM" id="SSF63829">
    <property type="entry name" value="Calcium-dependent phosphotriesterase"/>
    <property type="match status" value="1"/>
</dbReference>
<dbReference type="Proteomes" id="UP000315252">
    <property type="component" value="Unassembled WGS sequence"/>
</dbReference>
<protein>
    <recommendedName>
        <fullName evidence="1">Phytase-like domain-containing protein</fullName>
    </recommendedName>
</protein>
<keyword evidence="3" id="KW-1185">Reference proteome</keyword>
<evidence type="ECO:0000313" key="2">
    <source>
        <dbReference type="EMBL" id="TQV73295.1"/>
    </source>
</evidence>
<dbReference type="OrthoDB" id="9798693at2"/>
<evidence type="ECO:0000259" key="1">
    <source>
        <dbReference type="Pfam" id="PF13449"/>
    </source>
</evidence>
<evidence type="ECO:0000313" key="3">
    <source>
        <dbReference type="Proteomes" id="UP000315252"/>
    </source>
</evidence>
<dbReference type="InterPro" id="IPR027372">
    <property type="entry name" value="Phytase-like_dom"/>
</dbReference>
<dbReference type="AlphaFoldDB" id="A0A545T805"/>
<dbReference type="PROSITE" id="PS51257">
    <property type="entry name" value="PROKAR_LIPOPROTEIN"/>
    <property type="match status" value="1"/>
</dbReference>
<accession>A0A545T805</accession>
<sequence>MRFQESFRELTQTFSRPLGLLLALALCACFGTVRNVAADPVAVSSAAIPFHPTLPDRRKAGKLIWRGGLELKSQVSAFGGLSSLLVSDDLSRLTAASDDGQWFQAKLTYDSNGRLTGLSDAAMIPITGLNGQPLRDKGERDAESLTRHASGDLLVSFERNHRVWRYPADPFTNKKAPTALPTPLPLTTTFGNGGIESLVTLKDGRVLAITEAQELRGGANQVAAYLWDGKVPKSDKTWAVLRFQREGKFKPTGAARLPNGDILVLERSYTPIIGVAMRLRRIAEADIGPGKTLKGEELAVIRPPLAVDNMEGIDVKRGPDGETLVYLLSDNNFNIIQRNLLLLFELEE</sequence>
<dbReference type="PIRSF" id="PIRSF031900">
    <property type="entry name" value="UCP031900"/>
    <property type="match status" value="1"/>
</dbReference>
<name>A0A545T805_9PROT</name>
<dbReference type="InterPro" id="IPR014567">
    <property type="entry name" value="UCP031900"/>
</dbReference>